<dbReference type="Proteomes" id="UP000033924">
    <property type="component" value="Unassembled WGS sequence"/>
</dbReference>
<evidence type="ECO:0000313" key="3">
    <source>
        <dbReference type="Proteomes" id="UP000033924"/>
    </source>
</evidence>
<keyword evidence="3" id="KW-1185">Reference proteome</keyword>
<protein>
    <submittedName>
        <fullName evidence="2">Uncharacterized protein</fullName>
    </submittedName>
</protein>
<dbReference type="Proteomes" id="UP000264980">
    <property type="component" value="Chromosome"/>
</dbReference>
<reference evidence="2 3" key="1">
    <citation type="submission" date="2015-01" db="EMBL/GenBank/DDBJ databases">
        <title>Erwinia tracheiphila.</title>
        <authorList>
            <person name="Shapiro L.R."/>
        </authorList>
    </citation>
    <scope>NUCLEOTIDE SEQUENCE [LARGE SCALE GENOMIC DNA]</scope>
    <source>
        <strain evidence="2 3">BuffGH</strain>
    </source>
</reference>
<reference evidence="1" key="2">
    <citation type="submission" date="2016-01" db="EMBL/GenBank/DDBJ databases">
        <authorList>
            <person name="Oliw E.H."/>
        </authorList>
    </citation>
    <scope>NUCLEOTIDE SEQUENCE [LARGE SCALE GENOMIC DNA]</scope>
    <source>
        <strain evidence="1">MDcuke</strain>
    </source>
</reference>
<reference evidence="4" key="3">
    <citation type="submission" date="2016-01" db="EMBL/GenBank/DDBJ databases">
        <authorList>
            <person name="Shapiro L."/>
        </authorList>
    </citation>
    <scope>NUCLEOTIDE SEQUENCE [LARGE SCALE GENOMIC DNA]</scope>
    <source>
        <strain evidence="4">MDcuke</strain>
    </source>
</reference>
<proteinExistence type="predicted"/>
<dbReference type="EMBL" id="CP013970">
    <property type="protein sequence ID" value="AXF77843.1"/>
    <property type="molecule type" value="Genomic_DNA"/>
</dbReference>
<accession>A0A0M2KGU2</accession>
<evidence type="ECO:0000313" key="2">
    <source>
        <dbReference type="EMBL" id="KKF36547.1"/>
    </source>
</evidence>
<evidence type="ECO:0000313" key="1">
    <source>
        <dbReference type="EMBL" id="AXF77843.1"/>
    </source>
</evidence>
<dbReference type="EMBL" id="JXNU01000003">
    <property type="protein sequence ID" value="KKF36547.1"/>
    <property type="molecule type" value="Genomic_DNA"/>
</dbReference>
<sequence length="85" mass="9479">MKSITYNSHSRLVEIEKTLKLEKPRQINPFFSSFLGGKILKVTNNNGSSFVMPMPRGDSPIIEGLAARKAEANSFNKAFSHLVIK</sequence>
<dbReference type="PATRIC" id="fig|65700.7.peg.3914"/>
<gene>
    <name evidence="1" type="ORF">AV903_20330</name>
    <name evidence="2" type="ORF">SY86_15655</name>
</gene>
<dbReference type="RefSeq" id="WP_016192353.1">
    <property type="nucleotide sequence ID" value="NZ_CP089932.1"/>
</dbReference>
<name>A0A0M2KGU2_9GAMM</name>
<evidence type="ECO:0000313" key="4">
    <source>
        <dbReference type="Proteomes" id="UP000264980"/>
    </source>
</evidence>
<dbReference type="AlphaFoldDB" id="A0A0M2KGU2"/>
<organism evidence="2 3">
    <name type="scientific">Erwinia tracheiphila</name>
    <dbReference type="NCBI Taxonomy" id="65700"/>
    <lineage>
        <taxon>Bacteria</taxon>
        <taxon>Pseudomonadati</taxon>
        <taxon>Pseudomonadota</taxon>
        <taxon>Gammaproteobacteria</taxon>
        <taxon>Enterobacterales</taxon>
        <taxon>Erwiniaceae</taxon>
        <taxon>Erwinia</taxon>
    </lineage>
</organism>